<dbReference type="Gene3D" id="1.25.40.10">
    <property type="entry name" value="Tetratricopeptide repeat domain"/>
    <property type="match status" value="1"/>
</dbReference>
<evidence type="ECO:0000256" key="3">
    <source>
        <dbReference type="PROSITE-ProRule" id="PRU00708"/>
    </source>
</evidence>
<comment type="caution">
    <text evidence="4">The sequence shown here is derived from an EMBL/GenBank/DDBJ whole genome shotgun (WGS) entry which is preliminary data.</text>
</comment>
<evidence type="ECO:0000313" key="4">
    <source>
        <dbReference type="EMBL" id="MCI72335.1"/>
    </source>
</evidence>
<evidence type="ECO:0000313" key="5">
    <source>
        <dbReference type="Proteomes" id="UP000265520"/>
    </source>
</evidence>
<feature type="repeat" description="PPR" evidence="3">
    <location>
        <begin position="9"/>
        <end position="43"/>
    </location>
</feature>
<feature type="non-terminal residue" evidence="4">
    <location>
        <position position="54"/>
    </location>
</feature>
<keyword evidence="5" id="KW-1185">Reference proteome</keyword>
<dbReference type="Pfam" id="PF13041">
    <property type="entry name" value="PPR_2"/>
    <property type="match status" value="1"/>
</dbReference>
<dbReference type="GO" id="GO:0009570">
    <property type="term" value="C:chloroplast stroma"/>
    <property type="evidence" value="ECO:0007669"/>
    <property type="project" value="TreeGrafter"/>
</dbReference>
<comment type="similarity">
    <text evidence="1">Belongs to the PPR family. P subfamily.</text>
</comment>
<dbReference type="GO" id="GO:0003729">
    <property type="term" value="F:mRNA binding"/>
    <property type="evidence" value="ECO:0007669"/>
    <property type="project" value="TreeGrafter"/>
</dbReference>
<dbReference type="GO" id="GO:0042134">
    <property type="term" value="F:rRNA primary transcript binding"/>
    <property type="evidence" value="ECO:0007669"/>
    <property type="project" value="TreeGrafter"/>
</dbReference>
<dbReference type="EMBL" id="LXQA010815596">
    <property type="protein sequence ID" value="MCI72335.1"/>
    <property type="molecule type" value="Genomic_DNA"/>
</dbReference>
<protein>
    <submittedName>
        <fullName evidence="4">Pentatricopeptide repeat-containing protein</fullName>
    </submittedName>
</protein>
<evidence type="ECO:0000256" key="2">
    <source>
        <dbReference type="ARBA" id="ARBA00022737"/>
    </source>
</evidence>
<organism evidence="4 5">
    <name type="scientific">Trifolium medium</name>
    <dbReference type="NCBI Taxonomy" id="97028"/>
    <lineage>
        <taxon>Eukaryota</taxon>
        <taxon>Viridiplantae</taxon>
        <taxon>Streptophyta</taxon>
        <taxon>Embryophyta</taxon>
        <taxon>Tracheophyta</taxon>
        <taxon>Spermatophyta</taxon>
        <taxon>Magnoliopsida</taxon>
        <taxon>eudicotyledons</taxon>
        <taxon>Gunneridae</taxon>
        <taxon>Pentapetalae</taxon>
        <taxon>rosids</taxon>
        <taxon>fabids</taxon>
        <taxon>Fabales</taxon>
        <taxon>Fabaceae</taxon>
        <taxon>Papilionoideae</taxon>
        <taxon>50 kb inversion clade</taxon>
        <taxon>NPAAA clade</taxon>
        <taxon>Hologalegina</taxon>
        <taxon>IRL clade</taxon>
        <taxon>Trifolieae</taxon>
        <taxon>Trifolium</taxon>
    </lineage>
</organism>
<name>A0A392UKR7_9FABA</name>
<dbReference type="GO" id="GO:0045727">
    <property type="term" value="P:positive regulation of translation"/>
    <property type="evidence" value="ECO:0007669"/>
    <property type="project" value="TreeGrafter"/>
</dbReference>
<evidence type="ECO:0000256" key="1">
    <source>
        <dbReference type="ARBA" id="ARBA00007626"/>
    </source>
</evidence>
<dbReference type="InterPro" id="IPR011990">
    <property type="entry name" value="TPR-like_helical_dom_sf"/>
</dbReference>
<dbReference type="PANTHER" id="PTHR47447">
    <property type="entry name" value="OS03G0856100 PROTEIN"/>
    <property type="match status" value="1"/>
</dbReference>
<dbReference type="PROSITE" id="PS51375">
    <property type="entry name" value="PPR"/>
    <property type="match status" value="1"/>
</dbReference>
<reference evidence="4 5" key="1">
    <citation type="journal article" date="2018" name="Front. Plant Sci.">
        <title>Red Clover (Trifolium pratense) and Zigzag Clover (T. medium) - A Picture of Genomic Similarities and Differences.</title>
        <authorList>
            <person name="Dluhosova J."/>
            <person name="Istvanek J."/>
            <person name="Nedelnik J."/>
            <person name="Repkova J."/>
        </authorList>
    </citation>
    <scope>NUCLEOTIDE SEQUENCE [LARGE SCALE GENOMIC DNA]</scope>
    <source>
        <strain evidence="5">cv. 10/8</strain>
        <tissue evidence="4">Leaf</tissue>
    </source>
</reference>
<dbReference type="InterPro" id="IPR002885">
    <property type="entry name" value="PPR_rpt"/>
</dbReference>
<sequence>MKGKGMEVGIDLYNVLLAMCADVGSNDEALEIFEDMKSSGTCQPDSWTFSALIN</sequence>
<accession>A0A392UKR7</accession>
<dbReference type="Proteomes" id="UP000265520">
    <property type="component" value="Unassembled WGS sequence"/>
</dbReference>
<dbReference type="AlphaFoldDB" id="A0A392UKR7"/>
<dbReference type="NCBIfam" id="TIGR00756">
    <property type="entry name" value="PPR"/>
    <property type="match status" value="1"/>
</dbReference>
<keyword evidence="2" id="KW-0677">Repeat</keyword>
<dbReference type="PANTHER" id="PTHR47447:SF18">
    <property type="entry name" value="PENTATRICOPEPTIDE (PPR) REPEAT PROTEIN"/>
    <property type="match status" value="1"/>
</dbReference>
<proteinExistence type="inferred from homology"/>